<dbReference type="Proteomes" id="UP000012073">
    <property type="component" value="Unassembled WGS sequence"/>
</dbReference>
<dbReference type="EMBL" id="HG001647">
    <property type="protein sequence ID" value="CDF33496.1"/>
    <property type="molecule type" value="Genomic_DNA"/>
</dbReference>
<comment type="similarity">
    <text evidence="2 9">Belongs to the nucleoporin Nup85 family.</text>
</comment>
<proteinExistence type="inferred from homology"/>
<evidence type="ECO:0000256" key="7">
    <source>
        <dbReference type="ARBA" id="ARBA00023132"/>
    </source>
</evidence>
<keyword evidence="3 9" id="KW-0813">Transport</keyword>
<dbReference type="Pfam" id="PF07575">
    <property type="entry name" value="Nucleopor_Nup85"/>
    <property type="match status" value="1"/>
</dbReference>
<evidence type="ECO:0000256" key="3">
    <source>
        <dbReference type="ARBA" id="ARBA00022448"/>
    </source>
</evidence>
<dbReference type="GeneID" id="17321005"/>
<keyword evidence="9" id="KW-0472">Membrane</keyword>
<dbReference type="STRING" id="2769.R7Q818"/>
<dbReference type="GO" id="GO:0045893">
    <property type="term" value="P:positive regulation of DNA-templated transcription"/>
    <property type="evidence" value="ECO:0007669"/>
    <property type="project" value="TreeGrafter"/>
</dbReference>
<protein>
    <recommendedName>
        <fullName evidence="9">Nuclear pore complex protein Nup85</fullName>
    </recommendedName>
</protein>
<sequence>MDDRHTSVFLTEWYRLSCYDITNEKELPYQLMQAGQPREDDEKLWDVLIKLAIVGRLGEMEQMLHIIKQEQEEIVDMNSLDDTIDNAISTPQPRPMSVMQTVHSIIQSAPPDNISSRSDGTWEEWQSHCGLWVQSDELKAHPHAKRLVGLLSGNMKGIREACTNWEEMLVSCCLYGQYGMASGGNLRGGHTLVWNSSASASEAFPVPENVARGALVEASTGAIRKAIVSLEAGLPTSWFSAHLCDLLVTAGYLKGDTGAKVERAKRATDLREFYLKEFAREVERSRGCWRIAVDYYKACPLHGTSMLIDFLSRMPFEGSSDPTVEKVLLICTKMKLQRTGRNICEKLGAHCLNQENLGGAMSWFARAGLYKRAENVAELALSRAETEGADSQAARSLECVVFALTSAGDEKMMETFYYLRVYCEMQQALVKISSLFSDGSTEKLPKYISDLVSSAWRLVSRCKMARLKA</sequence>
<dbReference type="GO" id="GO:0017056">
    <property type="term" value="F:structural constituent of nuclear pore"/>
    <property type="evidence" value="ECO:0007669"/>
    <property type="project" value="TreeGrafter"/>
</dbReference>
<comment type="subunit">
    <text evidence="9">Component of the nuclear pore complex (NPC).</text>
</comment>
<dbReference type="RefSeq" id="XP_005713299.1">
    <property type="nucleotide sequence ID" value="XM_005713242.1"/>
</dbReference>
<dbReference type="Gramene" id="CDF33496">
    <property type="protein sequence ID" value="CDF33496"/>
    <property type="gene ID" value="CHC_T00002281001"/>
</dbReference>
<evidence type="ECO:0000313" key="10">
    <source>
        <dbReference type="EMBL" id="CDF33496.1"/>
    </source>
</evidence>
<name>R7Q818_CHOCR</name>
<comment type="function">
    <text evidence="9">Functions as a component of the nuclear pore complex (NPC).</text>
</comment>
<dbReference type="GO" id="GO:0006406">
    <property type="term" value="P:mRNA export from nucleus"/>
    <property type="evidence" value="ECO:0007669"/>
    <property type="project" value="TreeGrafter"/>
</dbReference>
<evidence type="ECO:0000256" key="4">
    <source>
        <dbReference type="ARBA" id="ARBA00022816"/>
    </source>
</evidence>
<keyword evidence="7 9" id="KW-0906">Nuclear pore complex</keyword>
<reference evidence="11" key="1">
    <citation type="journal article" date="2013" name="Proc. Natl. Acad. Sci. U.S.A.">
        <title>Genome structure and metabolic features in the red seaweed Chondrus crispus shed light on evolution of the Archaeplastida.</title>
        <authorList>
            <person name="Collen J."/>
            <person name="Porcel B."/>
            <person name="Carre W."/>
            <person name="Ball S.G."/>
            <person name="Chaparro C."/>
            <person name="Tonon T."/>
            <person name="Barbeyron T."/>
            <person name="Michel G."/>
            <person name="Noel B."/>
            <person name="Valentin K."/>
            <person name="Elias M."/>
            <person name="Artiguenave F."/>
            <person name="Arun A."/>
            <person name="Aury J.M."/>
            <person name="Barbosa-Neto J.F."/>
            <person name="Bothwell J.H."/>
            <person name="Bouget F.Y."/>
            <person name="Brillet L."/>
            <person name="Cabello-Hurtado F."/>
            <person name="Capella-Gutierrez S."/>
            <person name="Charrier B."/>
            <person name="Cladiere L."/>
            <person name="Cock J.M."/>
            <person name="Coelho S.M."/>
            <person name="Colleoni C."/>
            <person name="Czjzek M."/>
            <person name="Da Silva C."/>
            <person name="Delage L."/>
            <person name="Denoeud F."/>
            <person name="Deschamps P."/>
            <person name="Dittami S.M."/>
            <person name="Gabaldon T."/>
            <person name="Gachon C.M."/>
            <person name="Groisillier A."/>
            <person name="Herve C."/>
            <person name="Jabbari K."/>
            <person name="Katinka M."/>
            <person name="Kloareg B."/>
            <person name="Kowalczyk N."/>
            <person name="Labadie K."/>
            <person name="Leblanc C."/>
            <person name="Lopez P.J."/>
            <person name="McLachlan D.H."/>
            <person name="Meslet-Cladiere L."/>
            <person name="Moustafa A."/>
            <person name="Nehr Z."/>
            <person name="Nyvall Collen P."/>
            <person name="Panaud O."/>
            <person name="Partensky F."/>
            <person name="Poulain J."/>
            <person name="Rensing S.A."/>
            <person name="Rousvoal S."/>
            <person name="Samson G."/>
            <person name="Symeonidi A."/>
            <person name="Weissenbach J."/>
            <person name="Zambounis A."/>
            <person name="Wincker P."/>
            <person name="Boyen C."/>
        </authorList>
    </citation>
    <scope>NUCLEOTIDE SEQUENCE [LARGE SCALE GENOMIC DNA]</scope>
    <source>
        <strain evidence="11">cv. Stackhouse</strain>
    </source>
</reference>
<evidence type="ECO:0000256" key="6">
    <source>
        <dbReference type="ARBA" id="ARBA00023010"/>
    </source>
</evidence>
<dbReference type="GO" id="GO:0006606">
    <property type="term" value="P:protein import into nucleus"/>
    <property type="evidence" value="ECO:0007669"/>
    <property type="project" value="TreeGrafter"/>
</dbReference>
<dbReference type="GO" id="GO:0031080">
    <property type="term" value="C:nuclear pore outer ring"/>
    <property type="evidence" value="ECO:0007669"/>
    <property type="project" value="TreeGrafter"/>
</dbReference>
<evidence type="ECO:0000256" key="9">
    <source>
        <dbReference type="RuleBase" id="RU365073"/>
    </source>
</evidence>
<dbReference type="InterPro" id="IPR011502">
    <property type="entry name" value="Nucleoporin_Nup85"/>
</dbReference>
<comment type="subcellular location">
    <subcellularLocation>
        <location evidence="1 9">Nucleus</location>
        <location evidence="1 9">Nuclear pore complex</location>
    </subcellularLocation>
</comment>
<dbReference type="PhylomeDB" id="R7Q818"/>
<accession>R7Q818</accession>
<keyword evidence="11" id="KW-1185">Reference proteome</keyword>
<gene>
    <name evidence="10" type="ORF">CHC_T00002281001</name>
</gene>
<dbReference type="PANTHER" id="PTHR13373:SF21">
    <property type="entry name" value="NUCLEAR PORE COMPLEX PROTEIN NUP85"/>
    <property type="match status" value="1"/>
</dbReference>
<dbReference type="AlphaFoldDB" id="R7Q818"/>
<dbReference type="GO" id="GO:0031965">
    <property type="term" value="C:nuclear membrane"/>
    <property type="evidence" value="ECO:0007669"/>
    <property type="project" value="UniProtKB-UniRule"/>
</dbReference>
<keyword evidence="6 9" id="KW-0811">Translocation</keyword>
<evidence type="ECO:0000313" key="11">
    <source>
        <dbReference type="Proteomes" id="UP000012073"/>
    </source>
</evidence>
<keyword evidence="4 9" id="KW-0509">mRNA transport</keyword>
<evidence type="ECO:0000256" key="8">
    <source>
        <dbReference type="ARBA" id="ARBA00023242"/>
    </source>
</evidence>
<dbReference type="PANTHER" id="PTHR13373">
    <property type="entry name" value="FROUNT PROTEIN-RELATED"/>
    <property type="match status" value="1"/>
</dbReference>
<evidence type="ECO:0000256" key="2">
    <source>
        <dbReference type="ARBA" id="ARBA00005573"/>
    </source>
</evidence>
<keyword evidence="8 9" id="KW-0539">Nucleus</keyword>
<dbReference type="KEGG" id="ccp:CHC_T00002281001"/>
<evidence type="ECO:0000256" key="1">
    <source>
        <dbReference type="ARBA" id="ARBA00004567"/>
    </source>
</evidence>
<organism evidence="10 11">
    <name type="scientific">Chondrus crispus</name>
    <name type="common">Carrageen Irish moss</name>
    <name type="synonym">Polymorpha crispa</name>
    <dbReference type="NCBI Taxonomy" id="2769"/>
    <lineage>
        <taxon>Eukaryota</taxon>
        <taxon>Rhodophyta</taxon>
        <taxon>Florideophyceae</taxon>
        <taxon>Rhodymeniophycidae</taxon>
        <taxon>Gigartinales</taxon>
        <taxon>Gigartinaceae</taxon>
        <taxon>Chondrus</taxon>
    </lineage>
</organism>
<evidence type="ECO:0000256" key="5">
    <source>
        <dbReference type="ARBA" id="ARBA00022927"/>
    </source>
</evidence>
<dbReference type="OrthoDB" id="17644at2759"/>
<keyword evidence="5 9" id="KW-0653">Protein transport</keyword>